<name>A0A9W8WQJ5_9PLEO</name>
<dbReference type="Pfam" id="PF12796">
    <property type="entry name" value="Ank_2"/>
    <property type="match status" value="1"/>
</dbReference>
<dbReference type="InterPro" id="IPR036770">
    <property type="entry name" value="Ankyrin_rpt-contain_sf"/>
</dbReference>
<keyword evidence="1" id="KW-0677">Repeat</keyword>
<proteinExistence type="predicted"/>
<dbReference type="OrthoDB" id="3801246at2759"/>
<dbReference type="PANTHER" id="PTHR24198">
    <property type="entry name" value="ANKYRIN REPEAT AND PROTEIN KINASE DOMAIN-CONTAINING PROTEIN"/>
    <property type="match status" value="1"/>
</dbReference>
<dbReference type="Gene3D" id="1.25.40.20">
    <property type="entry name" value="Ankyrin repeat-containing domain"/>
    <property type="match status" value="1"/>
</dbReference>
<dbReference type="PANTHER" id="PTHR24198:SF193">
    <property type="match status" value="1"/>
</dbReference>
<reference evidence="3" key="1">
    <citation type="submission" date="2022-10" db="EMBL/GenBank/DDBJ databases">
        <title>Tapping the CABI collections for fungal endophytes: first genome assemblies for Collariella, Neodidymelliopsis, Ascochyta clinopodiicola, Didymella pomorum, Didymosphaeria variabile, Neocosmospora piperis and Neocucurbitaria cava.</title>
        <authorList>
            <person name="Hill R."/>
        </authorList>
    </citation>
    <scope>NUCLEOTIDE SEQUENCE</scope>
    <source>
        <strain evidence="3">IMI 360193</strain>
    </source>
</reference>
<organism evidence="3 4">
    <name type="scientific">Didymella glomerata</name>
    <dbReference type="NCBI Taxonomy" id="749621"/>
    <lineage>
        <taxon>Eukaryota</taxon>
        <taxon>Fungi</taxon>
        <taxon>Dikarya</taxon>
        <taxon>Ascomycota</taxon>
        <taxon>Pezizomycotina</taxon>
        <taxon>Dothideomycetes</taxon>
        <taxon>Pleosporomycetidae</taxon>
        <taxon>Pleosporales</taxon>
        <taxon>Pleosporineae</taxon>
        <taxon>Didymellaceae</taxon>
        <taxon>Didymella</taxon>
    </lineage>
</organism>
<dbReference type="SUPFAM" id="SSF48403">
    <property type="entry name" value="Ankyrin repeat"/>
    <property type="match status" value="1"/>
</dbReference>
<dbReference type="SMART" id="SM00248">
    <property type="entry name" value="ANK"/>
    <property type="match status" value="4"/>
</dbReference>
<dbReference type="EMBL" id="JAPEUV010000202">
    <property type="protein sequence ID" value="KAJ4330375.1"/>
    <property type="molecule type" value="Genomic_DNA"/>
</dbReference>
<sequence>MRASILDFKNDGHVGFAYILQIRLLQAGVAMTQQEEEDLLACRKRFTEDLKLLSLRVDLPVPTQLLLCPVFMPKVLVRITTFAKEILRDDSPDYLGRRSFQVLSDAGLLIKWLSSHLSQPWRDLHFECAELSLVSRTWSPQEADVADLLGRTAIHTAVRQGLIGSVMTLAAARVDMHQTCLNGLTLMHIAACQGDTNMIRHLIDSDDYRFELDRMDQAYRTPFWYAARGSHLNAMNALTASPVRGQVNVEHEDSHDHSALAIAARDGRSGVLERLFRLRNSLNTDVLAPPPNEYLVFVYAIQSKNARCIKLVREHRTWRYGDDVWRKAIDYATLHKDDTLRAELQSLYRFDMVPATHDLPRTLQDPYSQSYPLTDLSVLMASTPWLQVAPAFPSQH</sequence>
<accession>A0A9W8WQJ5</accession>
<evidence type="ECO:0000313" key="3">
    <source>
        <dbReference type="EMBL" id="KAJ4330375.1"/>
    </source>
</evidence>
<keyword evidence="4" id="KW-1185">Reference proteome</keyword>
<dbReference type="Proteomes" id="UP001140562">
    <property type="component" value="Unassembled WGS sequence"/>
</dbReference>
<dbReference type="AlphaFoldDB" id="A0A9W8WQJ5"/>
<keyword evidence="2" id="KW-0040">ANK repeat</keyword>
<evidence type="ECO:0008006" key="5">
    <source>
        <dbReference type="Google" id="ProtNLM"/>
    </source>
</evidence>
<evidence type="ECO:0000256" key="1">
    <source>
        <dbReference type="ARBA" id="ARBA00022737"/>
    </source>
</evidence>
<dbReference type="InterPro" id="IPR002110">
    <property type="entry name" value="Ankyrin_rpt"/>
</dbReference>
<evidence type="ECO:0000313" key="4">
    <source>
        <dbReference type="Proteomes" id="UP001140562"/>
    </source>
</evidence>
<evidence type="ECO:0000256" key="2">
    <source>
        <dbReference type="ARBA" id="ARBA00023043"/>
    </source>
</evidence>
<protein>
    <recommendedName>
        <fullName evidence="5">Ankyrin</fullName>
    </recommendedName>
</protein>
<gene>
    <name evidence="3" type="ORF">N0V87_010037</name>
</gene>
<comment type="caution">
    <text evidence="3">The sequence shown here is derived from an EMBL/GenBank/DDBJ whole genome shotgun (WGS) entry which is preliminary data.</text>
</comment>